<evidence type="ECO:0000313" key="2">
    <source>
        <dbReference type="EMBL" id="SFB12388.1"/>
    </source>
</evidence>
<dbReference type="AlphaFoldDB" id="A0A1I0YJ88"/>
<keyword evidence="1" id="KW-1133">Transmembrane helix</keyword>
<proteinExistence type="predicted"/>
<feature type="transmembrane region" description="Helical" evidence="1">
    <location>
        <begin position="75"/>
        <end position="96"/>
    </location>
</feature>
<organism evidence="2 3">
    <name type="scientific">Flavobacterium swingsii</name>
    <dbReference type="NCBI Taxonomy" id="498292"/>
    <lineage>
        <taxon>Bacteria</taxon>
        <taxon>Pseudomonadati</taxon>
        <taxon>Bacteroidota</taxon>
        <taxon>Flavobacteriia</taxon>
        <taxon>Flavobacteriales</taxon>
        <taxon>Flavobacteriaceae</taxon>
        <taxon>Flavobacterium</taxon>
    </lineage>
</organism>
<feature type="transmembrane region" description="Helical" evidence="1">
    <location>
        <begin position="166"/>
        <end position="184"/>
    </location>
</feature>
<dbReference type="EMBL" id="FOJT01000004">
    <property type="protein sequence ID" value="SFB12388.1"/>
    <property type="molecule type" value="Genomic_DNA"/>
</dbReference>
<reference evidence="3" key="1">
    <citation type="submission" date="2016-10" db="EMBL/GenBank/DDBJ databases">
        <authorList>
            <person name="Varghese N."/>
            <person name="Submissions S."/>
        </authorList>
    </citation>
    <scope>NUCLEOTIDE SEQUENCE [LARGE SCALE GENOMIC DNA]</scope>
    <source>
        <strain evidence="3">DSM 21789</strain>
    </source>
</reference>
<feature type="transmembrane region" description="Helical" evidence="1">
    <location>
        <begin position="21"/>
        <end position="40"/>
    </location>
</feature>
<dbReference type="Proteomes" id="UP000199604">
    <property type="component" value="Unassembled WGS sequence"/>
</dbReference>
<dbReference type="RefSeq" id="WP_091476233.1">
    <property type="nucleotide sequence ID" value="NZ_FOJT01000004.1"/>
</dbReference>
<feature type="transmembrane region" description="Helical" evidence="1">
    <location>
        <begin position="210"/>
        <end position="227"/>
    </location>
</feature>
<name>A0A1I0YJ88_9FLAO</name>
<dbReference type="OrthoDB" id="1355264at2"/>
<feature type="transmembrane region" description="Helical" evidence="1">
    <location>
        <begin position="233"/>
        <end position="250"/>
    </location>
</feature>
<feature type="transmembrane region" description="Helical" evidence="1">
    <location>
        <begin position="143"/>
        <end position="160"/>
    </location>
</feature>
<gene>
    <name evidence="2" type="ORF">SAMN05660845_1748</name>
</gene>
<feature type="transmembrane region" description="Helical" evidence="1">
    <location>
        <begin position="102"/>
        <end position="122"/>
    </location>
</feature>
<evidence type="ECO:0000313" key="3">
    <source>
        <dbReference type="Proteomes" id="UP000199604"/>
    </source>
</evidence>
<evidence type="ECO:0008006" key="4">
    <source>
        <dbReference type="Google" id="ProtNLM"/>
    </source>
</evidence>
<dbReference type="STRING" id="498292.SAMN05660845_1748"/>
<accession>A0A1I0YJ88</accession>
<sequence>MLKILKYLITIRFRKLFAKDDNLAIALFVLAIAVSMYLFQVKLHQFINYAMLFLLQILSLQINRKDIELLSLNTNFRLILFFEYTILSLPILILLILNFKWICFLGFLISIFALTFINKSTAKAFRYPFKMFDPFWTISFRKYKLFLVIPVLGFLAYMGFKNQNPNLYYAALLVVGVILCVSSSEREKLHFVKASSFIGKDYLRQQIKTIAYNSAFVLIPISIVFLILKQFQILFFIPLLLFFPIINLLFKYTFFERKIVHNIFFALFVGNMIYGFPLLFIPLLYIKSVKNLKIIQNA</sequence>
<evidence type="ECO:0000256" key="1">
    <source>
        <dbReference type="SAM" id="Phobius"/>
    </source>
</evidence>
<feature type="transmembrane region" description="Helical" evidence="1">
    <location>
        <begin position="262"/>
        <end position="286"/>
    </location>
</feature>
<keyword evidence="1" id="KW-0812">Transmembrane</keyword>
<feature type="transmembrane region" description="Helical" evidence="1">
    <location>
        <begin position="46"/>
        <end position="63"/>
    </location>
</feature>
<keyword evidence="3" id="KW-1185">Reference proteome</keyword>
<protein>
    <recommendedName>
        <fullName evidence="4">ABC-2 type transport system permease protein</fullName>
    </recommendedName>
</protein>
<keyword evidence="1" id="KW-0472">Membrane</keyword>